<feature type="compositionally biased region" description="Low complexity" evidence="1">
    <location>
        <begin position="237"/>
        <end position="253"/>
    </location>
</feature>
<organism evidence="2 3">
    <name type="scientific">Schizopora paradoxa</name>
    <dbReference type="NCBI Taxonomy" id="27342"/>
    <lineage>
        <taxon>Eukaryota</taxon>
        <taxon>Fungi</taxon>
        <taxon>Dikarya</taxon>
        <taxon>Basidiomycota</taxon>
        <taxon>Agaricomycotina</taxon>
        <taxon>Agaricomycetes</taxon>
        <taxon>Hymenochaetales</taxon>
        <taxon>Schizoporaceae</taxon>
        <taxon>Schizopora</taxon>
    </lineage>
</organism>
<protein>
    <submittedName>
        <fullName evidence="2">Uncharacterized protein</fullName>
    </submittedName>
</protein>
<dbReference type="InParanoid" id="A0A0H2RWX9"/>
<feature type="region of interest" description="Disordered" evidence="1">
    <location>
        <begin position="674"/>
        <end position="802"/>
    </location>
</feature>
<feature type="compositionally biased region" description="Polar residues" evidence="1">
    <location>
        <begin position="650"/>
        <end position="660"/>
    </location>
</feature>
<evidence type="ECO:0000313" key="2">
    <source>
        <dbReference type="EMBL" id="KLO16122.1"/>
    </source>
</evidence>
<dbReference type="AlphaFoldDB" id="A0A0H2RWX9"/>
<keyword evidence="3" id="KW-1185">Reference proteome</keyword>
<dbReference type="STRING" id="27342.A0A0H2RWX9"/>
<feature type="compositionally biased region" description="Basic and acidic residues" evidence="1">
    <location>
        <begin position="206"/>
        <end position="218"/>
    </location>
</feature>
<sequence length="879" mass="97273">MSIPQNKTQYPWKPPPQEWRGPWPPPAGSGGFPNAFPQPPPMPPGFAYGNRAWINGRWAMAPMGANYQPGRPGQGRKPGSDEYWATKLVDNPLGLENMIPANQLPPESSKANGHPEAPQPPAKDHNYVWVPALTDEHPRGRVHLRTVSNGSRSSSQPTRRGTKESSPPPPLPVPPLTPYHPGAELHHREPPSARTRPQSSAAHHRRVEEATYGRDRNRSGRMSVPPGRDRYGSVPWAFAPQPAQAASHAQRPALDSDSDTTSTQRPLSRGMSQTRSYTLPPEDGQRRHQTHDFYATYGRRNSASASASRPIQRSQTMPPELQYPAPSHAQPSSGARYQAPLHDNLHVRQEYSSKNIYSPPRDANGQYGQVPRMPTPEPEEGEFERPDPASVDRVRKWLAKNETMNRASPTIRRTVDGYENPRDVSSPARMEPYSARRVVEDVTRSASLPAVIPDSGRRQAIFNNHTAGFSDEPGELAHGLAAATLNDNDYVGPNELSSRARGLGRSDTLIIEDNVDHPEHLLPSPRSLNQTNATFSSRGSGGRSSFDQSLGHQAGLQPSPRHSFTSGGSHSRHVSPANSMQFHQTNGGSSKANYSTPPITPNRTSYPHHQEPRGPYSMPNASGSRSNITSSTSNSPHITPYRNTDPVHQRSPSAQPSPSVYHQGARYRQQHLYQHEGGSSSSLSLSNPGLGRHPSQRHQASNAQNYHQESQHIYQPQRASGKGRSNEELRRSPSPNVDPHHPHQQMQQQAYTRPTAHHATPMNNAIPPTSSPSYGRAQAHNRHGSPAVEKRTPRNVRHGLWNRRGDHLTEDGYVVYCPPGRNFPRELSNYPENSFMDHTGRVIHERPESHPEHPASIPSGTTPPSKPYDTFIDYVLVDV</sequence>
<proteinExistence type="predicted"/>
<feature type="region of interest" description="Disordered" evidence="1">
    <location>
        <begin position="62"/>
        <end position="337"/>
    </location>
</feature>
<feature type="compositionally biased region" description="Pro residues" evidence="1">
    <location>
        <begin position="12"/>
        <end position="27"/>
    </location>
</feature>
<accession>A0A0H2RWX9</accession>
<feature type="region of interest" description="Disordered" evidence="1">
    <location>
        <begin position="1"/>
        <end position="48"/>
    </location>
</feature>
<evidence type="ECO:0000313" key="3">
    <source>
        <dbReference type="Proteomes" id="UP000053477"/>
    </source>
</evidence>
<feature type="compositionally biased region" description="Low complexity" evidence="1">
    <location>
        <begin position="68"/>
        <end position="77"/>
    </location>
</feature>
<feature type="compositionally biased region" description="Pro residues" evidence="1">
    <location>
        <begin position="166"/>
        <end position="178"/>
    </location>
</feature>
<dbReference type="Proteomes" id="UP000053477">
    <property type="component" value="Unassembled WGS sequence"/>
</dbReference>
<feature type="compositionally biased region" description="Polar residues" evidence="1">
    <location>
        <begin position="259"/>
        <end position="277"/>
    </location>
</feature>
<feature type="compositionally biased region" description="Polar residues" evidence="1">
    <location>
        <begin position="697"/>
        <end position="718"/>
    </location>
</feature>
<gene>
    <name evidence="2" type="ORF">SCHPADRAFT_926760</name>
</gene>
<feature type="compositionally biased region" description="Polar residues" evidence="1">
    <location>
        <begin position="761"/>
        <end position="773"/>
    </location>
</feature>
<dbReference type="EMBL" id="KQ085920">
    <property type="protein sequence ID" value="KLO16122.1"/>
    <property type="molecule type" value="Genomic_DNA"/>
</dbReference>
<feature type="region of interest" description="Disordered" evidence="1">
    <location>
        <begin position="515"/>
        <end position="662"/>
    </location>
</feature>
<evidence type="ECO:0000256" key="1">
    <source>
        <dbReference type="SAM" id="MobiDB-lite"/>
    </source>
</evidence>
<feature type="compositionally biased region" description="Polar residues" evidence="1">
    <location>
        <begin position="560"/>
        <end position="569"/>
    </location>
</feature>
<dbReference type="OrthoDB" id="3255291at2759"/>
<name>A0A0H2RWX9_9AGAM</name>
<feature type="compositionally biased region" description="Polar residues" evidence="1">
    <location>
        <begin position="146"/>
        <end position="159"/>
    </location>
</feature>
<feature type="compositionally biased region" description="Low complexity" evidence="1">
    <location>
        <begin position="622"/>
        <end position="635"/>
    </location>
</feature>
<feature type="compositionally biased region" description="Polar residues" evidence="1">
    <location>
        <begin position="526"/>
        <end position="535"/>
    </location>
</feature>
<feature type="compositionally biased region" description="Polar residues" evidence="1">
    <location>
        <begin position="576"/>
        <end position="607"/>
    </location>
</feature>
<feature type="region of interest" description="Disordered" evidence="1">
    <location>
        <begin position="846"/>
        <end position="866"/>
    </location>
</feature>
<feature type="compositionally biased region" description="Low complexity" evidence="1">
    <location>
        <begin position="677"/>
        <end position="691"/>
    </location>
</feature>
<reference evidence="2 3" key="1">
    <citation type="submission" date="2015-04" db="EMBL/GenBank/DDBJ databases">
        <title>Complete genome sequence of Schizopora paradoxa KUC8140, a cosmopolitan wood degrader in East Asia.</title>
        <authorList>
            <consortium name="DOE Joint Genome Institute"/>
            <person name="Min B."/>
            <person name="Park H."/>
            <person name="Jang Y."/>
            <person name="Kim J.-J."/>
            <person name="Kim K.H."/>
            <person name="Pangilinan J."/>
            <person name="Lipzen A."/>
            <person name="Riley R."/>
            <person name="Grigoriev I.V."/>
            <person name="Spatafora J.W."/>
            <person name="Choi I.-G."/>
        </authorList>
    </citation>
    <scope>NUCLEOTIDE SEQUENCE [LARGE SCALE GENOMIC DNA]</scope>
    <source>
        <strain evidence="2 3">KUC8140</strain>
    </source>
</reference>
<feature type="region of interest" description="Disordered" evidence="1">
    <location>
        <begin position="355"/>
        <end position="389"/>
    </location>
</feature>